<organism evidence="1 2">
    <name type="scientific">Ensete ventricosum</name>
    <name type="common">Abyssinian banana</name>
    <name type="synonym">Musa ensete</name>
    <dbReference type="NCBI Taxonomy" id="4639"/>
    <lineage>
        <taxon>Eukaryota</taxon>
        <taxon>Viridiplantae</taxon>
        <taxon>Streptophyta</taxon>
        <taxon>Embryophyta</taxon>
        <taxon>Tracheophyta</taxon>
        <taxon>Spermatophyta</taxon>
        <taxon>Magnoliopsida</taxon>
        <taxon>Liliopsida</taxon>
        <taxon>Zingiberales</taxon>
        <taxon>Musaceae</taxon>
        <taxon>Ensete</taxon>
    </lineage>
</organism>
<accession>A0A427A5I8</accession>
<reference evidence="1 2" key="1">
    <citation type="journal article" date="2014" name="Agronomy (Basel)">
        <title>A Draft Genome Sequence for Ensete ventricosum, the Drought-Tolerant Tree Against Hunger.</title>
        <authorList>
            <person name="Harrison J."/>
            <person name="Moore K.A."/>
            <person name="Paszkiewicz K."/>
            <person name="Jones T."/>
            <person name="Grant M."/>
            <person name="Ambacheew D."/>
            <person name="Muzemil S."/>
            <person name="Studholme D.J."/>
        </authorList>
    </citation>
    <scope>NUCLEOTIDE SEQUENCE [LARGE SCALE GENOMIC DNA]</scope>
</reference>
<proteinExistence type="predicted"/>
<evidence type="ECO:0000313" key="1">
    <source>
        <dbReference type="EMBL" id="RRT71500.1"/>
    </source>
</evidence>
<gene>
    <name evidence="1" type="ORF">B296_00035508</name>
</gene>
<protein>
    <submittedName>
        <fullName evidence="1">Uncharacterized protein</fullName>
    </submittedName>
</protein>
<comment type="caution">
    <text evidence="1">The sequence shown here is derived from an EMBL/GenBank/DDBJ whole genome shotgun (WGS) entry which is preliminary data.</text>
</comment>
<dbReference type="Proteomes" id="UP000287651">
    <property type="component" value="Unassembled WGS sequence"/>
</dbReference>
<evidence type="ECO:0000313" key="2">
    <source>
        <dbReference type="Proteomes" id="UP000287651"/>
    </source>
</evidence>
<sequence length="132" mass="15502">MYCLNRHVHTKRREKGCLNLRYAEQRVLKSKKCWRMGIVFFGPWLTKFMVTQKLMIWQDKCAWIIWCLTPGVFHLLLHSGLCPKISTDQHLLISSRNIDKDQVKAAIRAQQDQQIDNVSTVAYALADNYFFA</sequence>
<dbReference type="EMBL" id="AMZH03003692">
    <property type="protein sequence ID" value="RRT71500.1"/>
    <property type="molecule type" value="Genomic_DNA"/>
</dbReference>
<dbReference type="AlphaFoldDB" id="A0A427A5I8"/>
<name>A0A427A5I8_ENSVE</name>